<organism evidence="2 3">
    <name type="scientific">Oculimacula yallundae</name>
    <dbReference type="NCBI Taxonomy" id="86028"/>
    <lineage>
        <taxon>Eukaryota</taxon>
        <taxon>Fungi</taxon>
        <taxon>Dikarya</taxon>
        <taxon>Ascomycota</taxon>
        <taxon>Pezizomycotina</taxon>
        <taxon>Leotiomycetes</taxon>
        <taxon>Helotiales</taxon>
        <taxon>Ploettnerulaceae</taxon>
        <taxon>Oculimacula</taxon>
    </lineage>
</organism>
<name>A0ABR4C9F6_9HELO</name>
<keyword evidence="1" id="KW-0732">Signal</keyword>
<accession>A0ABR4C9F6</accession>
<dbReference type="Proteomes" id="UP001595075">
    <property type="component" value="Unassembled WGS sequence"/>
</dbReference>
<comment type="caution">
    <text evidence="2">The sequence shown here is derived from an EMBL/GenBank/DDBJ whole genome shotgun (WGS) entry which is preliminary data.</text>
</comment>
<protein>
    <submittedName>
        <fullName evidence="2">Uncharacterized protein</fullName>
    </submittedName>
</protein>
<feature type="chain" id="PRO_5045640787" evidence="1">
    <location>
        <begin position="22"/>
        <end position="73"/>
    </location>
</feature>
<gene>
    <name evidence="2" type="ORF">VTL71DRAFT_2182</name>
</gene>
<dbReference type="EMBL" id="JAZHXI010000011">
    <property type="protein sequence ID" value="KAL2066111.1"/>
    <property type="molecule type" value="Genomic_DNA"/>
</dbReference>
<sequence>MFSPIFHFLAYDVCVVWLAPSVPNFQISSHCPHASSLSGANHGLSSPVYTIKLTTPTQNKDHVELFPVKIMVH</sequence>
<keyword evidence="3" id="KW-1185">Reference proteome</keyword>
<reference evidence="2 3" key="1">
    <citation type="journal article" date="2024" name="Commun. Biol.">
        <title>Comparative genomic analysis of thermophilic fungi reveals convergent evolutionary adaptations and gene losses.</title>
        <authorList>
            <person name="Steindorff A.S."/>
            <person name="Aguilar-Pontes M.V."/>
            <person name="Robinson A.J."/>
            <person name="Andreopoulos B."/>
            <person name="LaButti K."/>
            <person name="Kuo A."/>
            <person name="Mondo S."/>
            <person name="Riley R."/>
            <person name="Otillar R."/>
            <person name="Haridas S."/>
            <person name="Lipzen A."/>
            <person name="Grimwood J."/>
            <person name="Schmutz J."/>
            <person name="Clum A."/>
            <person name="Reid I.D."/>
            <person name="Moisan M.C."/>
            <person name="Butler G."/>
            <person name="Nguyen T.T.M."/>
            <person name="Dewar K."/>
            <person name="Conant G."/>
            <person name="Drula E."/>
            <person name="Henrissat B."/>
            <person name="Hansel C."/>
            <person name="Singer S."/>
            <person name="Hutchinson M.I."/>
            <person name="de Vries R.P."/>
            <person name="Natvig D.O."/>
            <person name="Powell A.J."/>
            <person name="Tsang A."/>
            <person name="Grigoriev I.V."/>
        </authorList>
    </citation>
    <scope>NUCLEOTIDE SEQUENCE [LARGE SCALE GENOMIC DNA]</scope>
    <source>
        <strain evidence="2 3">CBS 494.80</strain>
    </source>
</reference>
<feature type="signal peptide" evidence="1">
    <location>
        <begin position="1"/>
        <end position="21"/>
    </location>
</feature>
<proteinExistence type="predicted"/>
<evidence type="ECO:0000256" key="1">
    <source>
        <dbReference type="SAM" id="SignalP"/>
    </source>
</evidence>
<evidence type="ECO:0000313" key="3">
    <source>
        <dbReference type="Proteomes" id="UP001595075"/>
    </source>
</evidence>
<evidence type="ECO:0000313" key="2">
    <source>
        <dbReference type="EMBL" id="KAL2066111.1"/>
    </source>
</evidence>